<dbReference type="Proteomes" id="UP000483820">
    <property type="component" value="Chromosome II"/>
</dbReference>
<dbReference type="AlphaFoldDB" id="A0A6A5HBN5"/>
<comment type="caution">
    <text evidence="1">The sequence shown here is derived from an EMBL/GenBank/DDBJ whole genome shotgun (WGS) entry which is preliminary data.</text>
</comment>
<dbReference type="GeneID" id="78773713"/>
<dbReference type="RefSeq" id="XP_053588452.1">
    <property type="nucleotide sequence ID" value="XM_053724258.1"/>
</dbReference>
<evidence type="ECO:0000313" key="2">
    <source>
        <dbReference type="Proteomes" id="UP000483820"/>
    </source>
</evidence>
<dbReference type="EMBL" id="WUAV01000002">
    <property type="protein sequence ID" value="KAF1763863.1"/>
    <property type="molecule type" value="Genomic_DNA"/>
</dbReference>
<reference evidence="1 2" key="1">
    <citation type="submission" date="2019-12" db="EMBL/GenBank/DDBJ databases">
        <title>Chromosome-level assembly of the Caenorhabditis remanei genome.</title>
        <authorList>
            <person name="Teterina A.A."/>
            <person name="Willis J.H."/>
            <person name="Phillips P.C."/>
        </authorList>
    </citation>
    <scope>NUCLEOTIDE SEQUENCE [LARGE SCALE GENOMIC DNA]</scope>
    <source>
        <strain evidence="1 2">PX506</strain>
        <tissue evidence="1">Whole organism</tissue>
    </source>
</reference>
<gene>
    <name evidence="1" type="ORF">GCK72_003809</name>
</gene>
<evidence type="ECO:0000313" key="1">
    <source>
        <dbReference type="EMBL" id="KAF1763863.1"/>
    </source>
</evidence>
<sequence length="192" mass="22080">MCDINNVVFTTNPLLCSNAIQMTVEVNGNDALTGELLINVGYIYADMEQNVIGEMIIQPVRFGPIHALMQCEPPAVRGSIFDDAIIEVSARYDEQLIWTGRYNVTHHPLDRGFPNDERVDRVFRLIGLGLIQRYEINWNELQDLLAPFRHRPRRGAFDLDVPLDIPEIHELPENEEIFWDEDAESDEENSDE</sequence>
<name>A0A6A5HBN5_CAERE</name>
<accession>A0A6A5HBN5</accession>
<dbReference type="KEGG" id="crq:GCK72_003809"/>
<proteinExistence type="predicted"/>
<organism evidence="1 2">
    <name type="scientific">Caenorhabditis remanei</name>
    <name type="common">Caenorhabditis vulgaris</name>
    <dbReference type="NCBI Taxonomy" id="31234"/>
    <lineage>
        <taxon>Eukaryota</taxon>
        <taxon>Metazoa</taxon>
        <taxon>Ecdysozoa</taxon>
        <taxon>Nematoda</taxon>
        <taxon>Chromadorea</taxon>
        <taxon>Rhabditida</taxon>
        <taxon>Rhabditina</taxon>
        <taxon>Rhabditomorpha</taxon>
        <taxon>Rhabditoidea</taxon>
        <taxon>Rhabditidae</taxon>
        <taxon>Peloderinae</taxon>
        <taxon>Caenorhabditis</taxon>
    </lineage>
</organism>
<dbReference type="CTD" id="78773713"/>
<protein>
    <submittedName>
        <fullName evidence="1">Uncharacterized protein</fullName>
    </submittedName>
</protein>